<keyword evidence="2" id="KW-1185">Reference proteome</keyword>
<evidence type="ECO:0000313" key="2">
    <source>
        <dbReference type="Proteomes" id="UP001457282"/>
    </source>
</evidence>
<proteinExistence type="predicted"/>
<protein>
    <submittedName>
        <fullName evidence="1">Uncharacterized protein</fullName>
    </submittedName>
</protein>
<organism evidence="1 2">
    <name type="scientific">Rubus argutus</name>
    <name type="common">Southern blackberry</name>
    <dbReference type="NCBI Taxonomy" id="59490"/>
    <lineage>
        <taxon>Eukaryota</taxon>
        <taxon>Viridiplantae</taxon>
        <taxon>Streptophyta</taxon>
        <taxon>Embryophyta</taxon>
        <taxon>Tracheophyta</taxon>
        <taxon>Spermatophyta</taxon>
        <taxon>Magnoliopsida</taxon>
        <taxon>eudicotyledons</taxon>
        <taxon>Gunneridae</taxon>
        <taxon>Pentapetalae</taxon>
        <taxon>rosids</taxon>
        <taxon>fabids</taxon>
        <taxon>Rosales</taxon>
        <taxon>Rosaceae</taxon>
        <taxon>Rosoideae</taxon>
        <taxon>Rosoideae incertae sedis</taxon>
        <taxon>Rubus</taxon>
    </lineage>
</organism>
<dbReference type="EMBL" id="JBEDUW010000001">
    <property type="protein sequence ID" value="KAK9950166.1"/>
    <property type="molecule type" value="Genomic_DNA"/>
</dbReference>
<evidence type="ECO:0000313" key="1">
    <source>
        <dbReference type="EMBL" id="KAK9950166.1"/>
    </source>
</evidence>
<gene>
    <name evidence="1" type="ORF">M0R45_005667</name>
</gene>
<dbReference type="Proteomes" id="UP001457282">
    <property type="component" value="Unassembled WGS sequence"/>
</dbReference>
<comment type="caution">
    <text evidence="1">The sequence shown here is derived from an EMBL/GenBank/DDBJ whole genome shotgun (WGS) entry which is preliminary data.</text>
</comment>
<accession>A0AAW1YND0</accession>
<name>A0AAW1YND0_RUBAR</name>
<dbReference type="AlphaFoldDB" id="A0AAW1YND0"/>
<sequence length="114" mass="11797">MASPDRFTLSDCHFTLNQATTNSQITAITKQSPLPSGTASIIAATHGCSATPRPRLHSQPALPPLSIAAQPSFYTAQFFSPAVKPSNSTHLSRAPPSPVACTGVSAAVPLCPDN</sequence>
<reference evidence="1 2" key="1">
    <citation type="journal article" date="2023" name="G3 (Bethesda)">
        <title>A chromosome-length genome assembly and annotation of blackberry (Rubus argutus, cv. 'Hillquist').</title>
        <authorList>
            <person name="Bruna T."/>
            <person name="Aryal R."/>
            <person name="Dudchenko O."/>
            <person name="Sargent D.J."/>
            <person name="Mead D."/>
            <person name="Buti M."/>
            <person name="Cavallini A."/>
            <person name="Hytonen T."/>
            <person name="Andres J."/>
            <person name="Pham M."/>
            <person name="Weisz D."/>
            <person name="Mascagni F."/>
            <person name="Usai G."/>
            <person name="Natali L."/>
            <person name="Bassil N."/>
            <person name="Fernandez G.E."/>
            <person name="Lomsadze A."/>
            <person name="Armour M."/>
            <person name="Olukolu B."/>
            <person name="Poorten T."/>
            <person name="Britton C."/>
            <person name="Davik J."/>
            <person name="Ashrafi H."/>
            <person name="Aiden E.L."/>
            <person name="Borodovsky M."/>
            <person name="Worthington M."/>
        </authorList>
    </citation>
    <scope>NUCLEOTIDE SEQUENCE [LARGE SCALE GENOMIC DNA]</scope>
    <source>
        <strain evidence="1">PI 553951</strain>
    </source>
</reference>